<gene>
    <name evidence="1" type="ORF">C0Q90_01200</name>
</gene>
<sequence>MMIISSQLKMKTTTNKAVAATKKATAMLCGGFFILV</sequence>
<organism evidence="1 2">
    <name type="scientific">Lacticaseibacillus paracasei</name>
    <name type="common">Lactobacillus paracasei</name>
    <dbReference type="NCBI Taxonomy" id="1597"/>
    <lineage>
        <taxon>Bacteria</taxon>
        <taxon>Bacillati</taxon>
        <taxon>Bacillota</taxon>
        <taxon>Bacilli</taxon>
        <taxon>Lactobacillales</taxon>
        <taxon>Lactobacillaceae</taxon>
        <taxon>Lacticaseibacillus</taxon>
    </lineage>
</organism>
<comment type="caution">
    <text evidence="1">The sequence shown here is derived from an EMBL/GenBank/DDBJ whole genome shotgun (WGS) entry which is preliminary data.</text>
</comment>
<protein>
    <submittedName>
        <fullName evidence="1">Uncharacterized protein</fullName>
    </submittedName>
</protein>
<accession>A0AB38QB03</accession>
<dbReference type="EMBL" id="PKQJ01000001">
    <property type="protein sequence ID" value="PLC47664.1"/>
    <property type="molecule type" value="Genomic_DNA"/>
</dbReference>
<dbReference type="Proteomes" id="UP000234512">
    <property type="component" value="Unassembled WGS sequence"/>
</dbReference>
<dbReference type="AlphaFoldDB" id="A0AB38QB03"/>
<evidence type="ECO:0000313" key="1">
    <source>
        <dbReference type="EMBL" id="PLC47664.1"/>
    </source>
</evidence>
<reference evidence="1 2" key="1">
    <citation type="journal article" date="2018" name="Genome Announc.">
        <title>Draft Genome Sequence of Lactobacillus paracasei DUP 13076, Which Exhibits Potent Antipathogenic Effects against Salmonella enterica Serovars Enteritidis, Typhimurium, and Heidelberg.</title>
        <authorList>
            <person name="Muyyarikkandy M.S."/>
            <person name="Alqahtani F.H."/>
            <person name="Mandoiu I."/>
            <person name="Amalaradjou M.A."/>
        </authorList>
    </citation>
    <scope>NUCLEOTIDE SEQUENCE [LARGE SCALE GENOMIC DNA]</scope>
    <source>
        <strain evidence="1 2">DUP 13076</strain>
    </source>
</reference>
<evidence type="ECO:0000313" key="2">
    <source>
        <dbReference type="Proteomes" id="UP000234512"/>
    </source>
</evidence>
<name>A0AB38QB03_LACPA</name>
<proteinExistence type="predicted"/>